<reference evidence="3" key="1">
    <citation type="journal article" date="2019" name="Int. J. Syst. Evol. Microbiol.">
        <title>The Global Catalogue of Microorganisms (GCM) 10K type strain sequencing project: providing services to taxonomists for standard genome sequencing and annotation.</title>
        <authorList>
            <consortium name="The Broad Institute Genomics Platform"/>
            <consortium name="The Broad Institute Genome Sequencing Center for Infectious Disease"/>
            <person name="Wu L."/>
            <person name="Ma J."/>
        </authorList>
    </citation>
    <scope>NUCLEOTIDE SEQUENCE [LARGE SCALE GENOMIC DNA]</scope>
    <source>
        <strain evidence="3">CGMCC 1.10106</strain>
    </source>
</reference>
<dbReference type="EMBL" id="BMDW01000004">
    <property type="protein sequence ID" value="GGA41284.1"/>
    <property type="molecule type" value="Genomic_DNA"/>
</dbReference>
<feature type="signal peptide" evidence="1">
    <location>
        <begin position="1"/>
        <end position="18"/>
    </location>
</feature>
<comment type="caution">
    <text evidence="2">The sequence shown here is derived from an EMBL/GenBank/DDBJ whole genome shotgun (WGS) entry which is preliminary data.</text>
</comment>
<gene>
    <name evidence="2" type="ORF">GCM10011395_09420</name>
</gene>
<name>A0ABQ1GCU4_9SPHN</name>
<accession>A0ABQ1GCU4</accession>
<evidence type="ECO:0000313" key="2">
    <source>
        <dbReference type="EMBL" id="GGA41284.1"/>
    </source>
</evidence>
<keyword evidence="1" id="KW-0732">Signal</keyword>
<evidence type="ECO:0008006" key="4">
    <source>
        <dbReference type="Google" id="ProtNLM"/>
    </source>
</evidence>
<dbReference type="RefSeq" id="WP_188445807.1">
    <property type="nucleotide sequence ID" value="NZ_BMDW01000004.1"/>
</dbReference>
<evidence type="ECO:0000313" key="3">
    <source>
        <dbReference type="Proteomes" id="UP000618591"/>
    </source>
</evidence>
<proteinExistence type="predicted"/>
<sequence>MRWIAASALVLAASPALAEDRDYCPTRPGLGTTPCTIAPKHVSVETALTDWTLDDQPDQRTDTVLIGDTFVRVGLTDTIEAQLGWTPYGHVRTRDKTTQAVDTAGRVGDVTLGMKANLLHPDGSGLSIALQPFVSVPVGRAPVGAGNWGTGVVVPVTYDLSTTLNLATTSEIDAAVDADGSGRHLAFSEVIGLGVKLSKVLTVTVEGAVLRDEDPSGKTTQDLASASLAWAAKDDLQVDLGAVAGLNRAAPDVELYFGVSRRF</sequence>
<dbReference type="Pfam" id="PF13557">
    <property type="entry name" value="Phenol_MetA_deg"/>
    <property type="match status" value="1"/>
</dbReference>
<feature type="chain" id="PRO_5046931437" description="Transporter" evidence="1">
    <location>
        <begin position="19"/>
        <end position="263"/>
    </location>
</feature>
<organism evidence="2 3">
    <name type="scientific">Sphingomonas psychrolutea</name>
    <dbReference type="NCBI Taxonomy" id="1259676"/>
    <lineage>
        <taxon>Bacteria</taxon>
        <taxon>Pseudomonadati</taxon>
        <taxon>Pseudomonadota</taxon>
        <taxon>Alphaproteobacteria</taxon>
        <taxon>Sphingomonadales</taxon>
        <taxon>Sphingomonadaceae</taxon>
        <taxon>Sphingomonas</taxon>
    </lineage>
</organism>
<evidence type="ECO:0000256" key="1">
    <source>
        <dbReference type="SAM" id="SignalP"/>
    </source>
</evidence>
<keyword evidence="3" id="KW-1185">Reference proteome</keyword>
<protein>
    <recommendedName>
        <fullName evidence="4">Transporter</fullName>
    </recommendedName>
</protein>
<dbReference type="InterPro" id="IPR025737">
    <property type="entry name" value="FApF"/>
</dbReference>
<dbReference type="Proteomes" id="UP000618591">
    <property type="component" value="Unassembled WGS sequence"/>
</dbReference>